<sequence length="128" mass="14632">MLSSERHLAFLPNFRFSAVTDGLDFFNNQPYTPRVIFMENRTERKKDIGYGEALGMVWDVLITLLVSTFLFALGGRWLDVRYGTGWVFTVSGFVLLILVGWRIIHKKGASIAKRMDETGAKKKPEETQ</sequence>
<organism evidence="2 3">
    <name type="scientific">candidate division WWE3 bacterium</name>
    <dbReference type="NCBI Taxonomy" id="2053526"/>
    <lineage>
        <taxon>Bacteria</taxon>
        <taxon>Katanobacteria</taxon>
    </lineage>
</organism>
<evidence type="ECO:0000256" key="1">
    <source>
        <dbReference type="SAM" id="Phobius"/>
    </source>
</evidence>
<evidence type="ECO:0000313" key="3">
    <source>
        <dbReference type="Proteomes" id="UP000710385"/>
    </source>
</evidence>
<name>A0A928TTV8_UNCKA</name>
<keyword evidence="1" id="KW-0472">Membrane</keyword>
<dbReference type="EMBL" id="JABTTY010000001">
    <property type="protein sequence ID" value="MBE7525708.1"/>
    <property type="molecule type" value="Genomic_DNA"/>
</dbReference>
<dbReference type="AlphaFoldDB" id="A0A928TTV8"/>
<keyword evidence="1" id="KW-0812">Transmembrane</keyword>
<comment type="caution">
    <text evidence="2">The sequence shown here is derived from an EMBL/GenBank/DDBJ whole genome shotgun (WGS) entry which is preliminary data.</text>
</comment>
<accession>A0A928TTV8</accession>
<proteinExistence type="predicted"/>
<reference evidence="2" key="1">
    <citation type="submission" date="2020-05" db="EMBL/GenBank/DDBJ databases">
        <title>High-Quality Genomes of Partial-Nitritation/Anammox System by Hierarchical Clustering Based Hybrid Assembly.</title>
        <authorList>
            <person name="Liu L."/>
            <person name="Wang Y."/>
            <person name="Che Y."/>
            <person name="Chen Y."/>
            <person name="Xia Y."/>
            <person name="Luo R."/>
            <person name="Cheng S.H."/>
            <person name="Zheng C."/>
            <person name="Zhang T."/>
        </authorList>
    </citation>
    <scope>NUCLEOTIDE SEQUENCE</scope>
    <source>
        <strain evidence="2">H1_PAT1</strain>
    </source>
</reference>
<keyword evidence="1" id="KW-1133">Transmembrane helix</keyword>
<gene>
    <name evidence="2" type="ORF">HS096_04975</name>
</gene>
<dbReference type="Proteomes" id="UP000710385">
    <property type="component" value="Unassembled WGS sequence"/>
</dbReference>
<evidence type="ECO:0000313" key="2">
    <source>
        <dbReference type="EMBL" id="MBE7525708.1"/>
    </source>
</evidence>
<feature type="transmembrane region" description="Helical" evidence="1">
    <location>
        <begin position="53"/>
        <end position="73"/>
    </location>
</feature>
<feature type="transmembrane region" description="Helical" evidence="1">
    <location>
        <begin position="85"/>
        <end position="104"/>
    </location>
</feature>
<protein>
    <submittedName>
        <fullName evidence="2">AtpZ/AtpI family protein</fullName>
    </submittedName>
</protein>